<name>A0ACB7SPS4_HYAAI</name>
<dbReference type="EMBL" id="CM023483">
    <property type="protein sequence ID" value="KAH6935122.1"/>
    <property type="molecule type" value="Genomic_DNA"/>
</dbReference>
<proteinExistence type="predicted"/>
<evidence type="ECO:0000313" key="1">
    <source>
        <dbReference type="EMBL" id="KAH6935122.1"/>
    </source>
</evidence>
<keyword evidence="2" id="KW-1185">Reference proteome</keyword>
<gene>
    <name evidence="1" type="ORF">HPB50_003450</name>
</gene>
<dbReference type="Proteomes" id="UP000821845">
    <property type="component" value="Chromosome 3"/>
</dbReference>
<accession>A0ACB7SPS4</accession>
<organism evidence="1 2">
    <name type="scientific">Hyalomma asiaticum</name>
    <name type="common">Tick</name>
    <dbReference type="NCBI Taxonomy" id="266040"/>
    <lineage>
        <taxon>Eukaryota</taxon>
        <taxon>Metazoa</taxon>
        <taxon>Ecdysozoa</taxon>
        <taxon>Arthropoda</taxon>
        <taxon>Chelicerata</taxon>
        <taxon>Arachnida</taxon>
        <taxon>Acari</taxon>
        <taxon>Parasitiformes</taxon>
        <taxon>Ixodida</taxon>
        <taxon>Ixodoidea</taxon>
        <taxon>Ixodidae</taxon>
        <taxon>Hyalomminae</taxon>
        <taxon>Hyalomma</taxon>
    </lineage>
</organism>
<protein>
    <submittedName>
        <fullName evidence="1">Uncharacterized protein</fullName>
    </submittedName>
</protein>
<comment type="caution">
    <text evidence="1">The sequence shown here is derived from an EMBL/GenBank/DDBJ whole genome shotgun (WGS) entry which is preliminary data.</text>
</comment>
<reference evidence="1" key="1">
    <citation type="submission" date="2020-05" db="EMBL/GenBank/DDBJ databases">
        <title>Large-scale comparative analyses of tick genomes elucidate their genetic diversity and vector capacities.</title>
        <authorList>
            <person name="Jia N."/>
            <person name="Wang J."/>
            <person name="Shi W."/>
            <person name="Du L."/>
            <person name="Sun Y."/>
            <person name="Zhan W."/>
            <person name="Jiang J."/>
            <person name="Wang Q."/>
            <person name="Zhang B."/>
            <person name="Ji P."/>
            <person name="Sakyi L.B."/>
            <person name="Cui X."/>
            <person name="Yuan T."/>
            <person name="Jiang B."/>
            <person name="Yang W."/>
            <person name="Lam T.T.-Y."/>
            <person name="Chang Q."/>
            <person name="Ding S."/>
            <person name="Wang X."/>
            <person name="Zhu J."/>
            <person name="Ruan X."/>
            <person name="Zhao L."/>
            <person name="Wei J."/>
            <person name="Que T."/>
            <person name="Du C."/>
            <person name="Cheng J."/>
            <person name="Dai P."/>
            <person name="Han X."/>
            <person name="Huang E."/>
            <person name="Gao Y."/>
            <person name="Liu J."/>
            <person name="Shao H."/>
            <person name="Ye R."/>
            <person name="Li L."/>
            <person name="Wei W."/>
            <person name="Wang X."/>
            <person name="Wang C."/>
            <person name="Yang T."/>
            <person name="Huo Q."/>
            <person name="Li W."/>
            <person name="Guo W."/>
            <person name="Chen H."/>
            <person name="Zhou L."/>
            <person name="Ni X."/>
            <person name="Tian J."/>
            <person name="Zhou Y."/>
            <person name="Sheng Y."/>
            <person name="Liu T."/>
            <person name="Pan Y."/>
            <person name="Xia L."/>
            <person name="Li J."/>
            <person name="Zhao F."/>
            <person name="Cao W."/>
        </authorList>
    </citation>
    <scope>NUCLEOTIDE SEQUENCE</scope>
    <source>
        <strain evidence="1">Hyas-2018</strain>
    </source>
</reference>
<evidence type="ECO:0000313" key="2">
    <source>
        <dbReference type="Proteomes" id="UP000821845"/>
    </source>
</evidence>
<sequence>MDSGHSAYTFPPGSWRSDDSLAKVATRLRSLHRRRRKRRHAGSPESPTAECLVRATANPYEEATRVLEALFAPKEDVVLTSLRFRRWTQRPGETTKAIDLAKEEERMERALQLFRGVQVDAVSPQRMPQYFGRAAGAQAGVVFP</sequence>